<dbReference type="PROSITE" id="PS51918">
    <property type="entry name" value="RADICAL_SAM"/>
    <property type="match status" value="1"/>
</dbReference>
<dbReference type="STRING" id="1090322.MettiDRAFT_0617"/>
<dbReference type="GO" id="GO:0016840">
    <property type="term" value="F:carbon-nitrogen lyase activity"/>
    <property type="evidence" value="ECO:0007669"/>
    <property type="project" value="UniProtKB-UniRule"/>
</dbReference>
<dbReference type="EC" id="4.3.99.3" evidence="8"/>
<evidence type="ECO:0000313" key="10">
    <source>
        <dbReference type="EMBL" id="ETA67202.1"/>
    </source>
</evidence>
<dbReference type="SFLD" id="SFLDS00029">
    <property type="entry name" value="Radical_SAM"/>
    <property type="match status" value="1"/>
</dbReference>
<evidence type="ECO:0000256" key="5">
    <source>
        <dbReference type="ARBA" id="ARBA00023004"/>
    </source>
</evidence>
<proteinExistence type="inferred from homology"/>
<evidence type="ECO:0000256" key="8">
    <source>
        <dbReference type="HAMAP-Rule" id="MF_00917"/>
    </source>
</evidence>
<comment type="cofactor">
    <cofactor evidence="8">
        <name>[4Fe-4S] cluster</name>
        <dbReference type="ChEBI" id="CHEBI:49883"/>
    </cofactor>
    <text evidence="8">Binds 1 [4Fe-4S] cluster. The cluster is coordinated with 3 cysteines and an exchangeable S-adenosyl-L-methionine.</text>
</comment>
<feature type="binding site" evidence="8">
    <location>
        <begin position="45"/>
        <end position="47"/>
    </location>
    <ligand>
        <name>S-adenosyl-L-methionine</name>
        <dbReference type="ChEBI" id="CHEBI:59789"/>
    </ligand>
</feature>
<comment type="subunit">
    <text evidence="8">Homodimer.</text>
</comment>
<comment type="cofactor">
    <cofactor evidence="8">
        <name>Mg(2+)</name>
        <dbReference type="ChEBI" id="CHEBI:18420"/>
    </cofactor>
</comment>
<evidence type="ECO:0000256" key="3">
    <source>
        <dbReference type="ARBA" id="ARBA00022723"/>
    </source>
</evidence>
<feature type="binding site" evidence="8">
    <location>
        <position position="95"/>
    </location>
    <ligand>
        <name>substrate</name>
    </ligand>
</feature>
<dbReference type="InterPro" id="IPR007197">
    <property type="entry name" value="rSAM"/>
</dbReference>
<evidence type="ECO:0000259" key="9">
    <source>
        <dbReference type="PROSITE" id="PS51918"/>
    </source>
</evidence>
<evidence type="ECO:0000256" key="7">
    <source>
        <dbReference type="ARBA" id="ARBA00023239"/>
    </source>
</evidence>
<evidence type="ECO:0000256" key="1">
    <source>
        <dbReference type="ARBA" id="ARBA00022485"/>
    </source>
</evidence>
<feature type="binding site" evidence="8">
    <location>
        <position position="48"/>
    </location>
    <ligand>
        <name>Mg(2+)</name>
        <dbReference type="ChEBI" id="CHEBI:18420"/>
    </ligand>
</feature>
<organism evidence="10 11">
    <name type="scientific">Methanolobus tindarius DSM 2278</name>
    <dbReference type="NCBI Taxonomy" id="1090322"/>
    <lineage>
        <taxon>Archaea</taxon>
        <taxon>Methanobacteriati</taxon>
        <taxon>Methanobacteriota</taxon>
        <taxon>Stenosarchaea group</taxon>
        <taxon>Methanomicrobia</taxon>
        <taxon>Methanosarcinales</taxon>
        <taxon>Methanosarcinaceae</taxon>
        <taxon>Methanolobus</taxon>
    </lineage>
</organism>
<feature type="binding site" evidence="8">
    <location>
        <position position="35"/>
    </location>
    <ligand>
        <name>substrate</name>
    </ligand>
</feature>
<keyword evidence="4 8" id="KW-0460">Magnesium</keyword>
<dbReference type="AlphaFoldDB" id="W9DU53"/>
<accession>W9DU53</accession>
<evidence type="ECO:0000256" key="4">
    <source>
        <dbReference type="ARBA" id="ARBA00022842"/>
    </source>
</evidence>
<feature type="binding site" evidence="8">
    <location>
        <position position="43"/>
    </location>
    <ligand>
        <name>[4Fe-4S] cluster</name>
        <dbReference type="ChEBI" id="CHEBI:49883"/>
        <note>4Fe-4S-S-AdoMet</note>
    </ligand>
</feature>
<dbReference type="InterPro" id="IPR024924">
    <property type="entry name" value="7-CO-7-deazaguanine_synth-like"/>
</dbReference>
<keyword evidence="1 8" id="KW-0004">4Fe-4S</keyword>
<dbReference type="UniPathway" id="UPA00391"/>
<keyword evidence="2 8" id="KW-0949">S-adenosyl-L-methionine</keyword>
<dbReference type="EMBL" id="AZAJ01000001">
    <property type="protein sequence ID" value="ETA67202.1"/>
    <property type="molecule type" value="Genomic_DNA"/>
</dbReference>
<dbReference type="Gene3D" id="3.20.20.70">
    <property type="entry name" value="Aldolase class I"/>
    <property type="match status" value="1"/>
</dbReference>
<feature type="binding site" evidence="8">
    <location>
        <position position="97"/>
    </location>
    <ligand>
        <name>S-adenosyl-L-methionine</name>
        <dbReference type="ChEBI" id="CHEBI:59789"/>
    </ligand>
</feature>
<feature type="binding site" evidence="8">
    <location>
        <begin position="20"/>
        <end position="22"/>
    </location>
    <ligand>
        <name>substrate</name>
    </ligand>
</feature>
<evidence type="ECO:0000256" key="6">
    <source>
        <dbReference type="ARBA" id="ARBA00023014"/>
    </source>
</evidence>
<dbReference type="PANTHER" id="PTHR42836">
    <property type="entry name" value="7-CARBOXY-7-DEAZAGUANINE SYNTHASE"/>
    <property type="match status" value="1"/>
</dbReference>
<dbReference type="Proteomes" id="UP000019483">
    <property type="component" value="Unassembled WGS sequence"/>
</dbReference>
<dbReference type="InterPro" id="IPR013785">
    <property type="entry name" value="Aldolase_TIM"/>
</dbReference>
<dbReference type="PANTHER" id="PTHR42836:SF1">
    <property type="entry name" value="7-CARBOXY-7-DEAZAGUANINE SYNTHASE"/>
    <property type="match status" value="1"/>
</dbReference>
<name>W9DU53_METTI</name>
<comment type="function">
    <text evidence="8">Catalyzes the complex heterocyclic radical-mediated conversion of 6-carboxy-5,6,7,8-tetrahydropterin (CPH4) to 7-carboxy-7-deazaguanine (CDG), a step common to the biosynthetic pathways of all 7-deazapurine-containing compounds.</text>
</comment>
<dbReference type="GO" id="GO:0000287">
    <property type="term" value="F:magnesium ion binding"/>
    <property type="evidence" value="ECO:0007669"/>
    <property type="project" value="UniProtKB-UniRule"/>
</dbReference>
<dbReference type="HAMAP" id="MF_00917">
    <property type="entry name" value="QueE"/>
    <property type="match status" value="1"/>
</dbReference>
<keyword evidence="5 8" id="KW-0408">Iron</keyword>
<protein>
    <recommendedName>
        <fullName evidence="8">7-carboxy-7-deazaguanine synthase</fullName>
        <shortName evidence="8">CDG synthase</shortName>
        <ecNumber evidence="8">4.3.99.3</ecNumber>
    </recommendedName>
    <alternativeName>
        <fullName evidence="8">Archaeosine biosynthesis protein QueE</fullName>
    </alternativeName>
</protein>
<evidence type="ECO:0000313" key="11">
    <source>
        <dbReference type="Proteomes" id="UP000019483"/>
    </source>
</evidence>
<comment type="pathway">
    <text evidence="8">Purine metabolism; 7-cyano-7-deazaguanine biosynthesis.</text>
</comment>
<comment type="cofactor">
    <cofactor evidence="8">
        <name>S-adenosyl-L-methionine</name>
        <dbReference type="ChEBI" id="CHEBI:59789"/>
    </cofactor>
    <text evidence="8">Binds 1 S-adenosyl-L-methionine per subunit.</text>
</comment>
<comment type="similarity">
    <text evidence="8">Belongs to the radical SAM superfamily. 7-carboxy-7-deazaguanine synthase family.</text>
</comment>
<dbReference type="GO" id="GO:1904047">
    <property type="term" value="F:S-adenosyl-L-methionine binding"/>
    <property type="evidence" value="ECO:0007669"/>
    <property type="project" value="UniProtKB-UniRule"/>
</dbReference>
<dbReference type="Pfam" id="PF04055">
    <property type="entry name" value="Radical_SAM"/>
    <property type="match status" value="1"/>
</dbReference>
<gene>
    <name evidence="8" type="primary">queE</name>
    <name evidence="10" type="ORF">MettiDRAFT_0617</name>
</gene>
<evidence type="ECO:0000256" key="2">
    <source>
        <dbReference type="ARBA" id="ARBA00022691"/>
    </source>
</evidence>
<reference evidence="10 11" key="1">
    <citation type="submission" date="2013-08" db="EMBL/GenBank/DDBJ databases">
        <authorList>
            <consortium name="DOE Joint Genome Institute"/>
            <person name="Eisen J."/>
            <person name="Huntemann M."/>
            <person name="Han J."/>
            <person name="Chen A."/>
            <person name="Kyrpides N."/>
            <person name="Mavromatis K."/>
            <person name="Markowitz V."/>
            <person name="Palaniappan K."/>
            <person name="Ivanova N."/>
            <person name="Schaumberg A."/>
            <person name="Pati A."/>
            <person name="Liolios K."/>
            <person name="Nordberg H.P."/>
            <person name="Cantor M.N."/>
            <person name="Hua S.X."/>
            <person name="Woyke T."/>
        </authorList>
    </citation>
    <scope>NUCLEOTIDE SEQUENCE [LARGE SCALE GENOMIC DNA]</scope>
    <source>
        <strain evidence="10 11">DSM 2278</strain>
    </source>
</reference>
<comment type="caution">
    <text evidence="8">Lacks conserved residue(s) required for the propagation of feature annotation.</text>
</comment>
<comment type="catalytic activity">
    <reaction evidence="8">
        <text>6-carboxy-5,6,7,8-tetrahydropterin + H(+) = 7-carboxy-7-carbaguanine + NH4(+)</text>
        <dbReference type="Rhea" id="RHEA:27974"/>
        <dbReference type="ChEBI" id="CHEBI:15378"/>
        <dbReference type="ChEBI" id="CHEBI:28938"/>
        <dbReference type="ChEBI" id="CHEBI:61032"/>
        <dbReference type="ChEBI" id="CHEBI:61036"/>
        <dbReference type="EC" id="4.3.99.3"/>
    </reaction>
</comment>
<sequence>MQTIGCDIIQTSLSEVFCSVQGEGPYVGCRQAFVRFTGCNLKCNYCDTPVEATKICKFEAVPGSNEFQELENPLTPEKVSAIVNSYSGLHSVSLTGGEPLMNADFINMLETKAPLYLESNMTLPRMAKKVKDKVSYVSGDVKLLPSELLEDPELHLESTIECFRTLKVTKDRDCFCKIVVTKDTSADDIEGVVGAISGYISSLILQPVTQKEMQPKPGFLLKLQESSLNEIDTRIIPQTHKMWGCL</sequence>
<keyword evidence="6 8" id="KW-0411">Iron-sulfur</keyword>
<dbReference type="GO" id="GO:0051539">
    <property type="term" value="F:4 iron, 4 sulfur cluster binding"/>
    <property type="evidence" value="ECO:0007669"/>
    <property type="project" value="UniProtKB-UniRule"/>
</dbReference>
<keyword evidence="3 8" id="KW-0479">Metal-binding</keyword>
<feature type="binding site" evidence="8">
    <location>
        <position position="46"/>
    </location>
    <ligand>
        <name>[4Fe-4S] cluster</name>
        <dbReference type="ChEBI" id="CHEBI:49883"/>
        <note>4Fe-4S-S-AdoMet</note>
    </ligand>
</feature>
<dbReference type="SUPFAM" id="SSF102114">
    <property type="entry name" value="Radical SAM enzymes"/>
    <property type="match status" value="1"/>
</dbReference>
<keyword evidence="7 8" id="KW-0456">Lyase</keyword>
<dbReference type="InterPro" id="IPR058240">
    <property type="entry name" value="rSAM_sf"/>
</dbReference>
<feature type="binding site" evidence="8">
    <location>
        <position position="39"/>
    </location>
    <ligand>
        <name>[4Fe-4S] cluster</name>
        <dbReference type="ChEBI" id="CHEBI:49883"/>
        <note>4Fe-4S-S-AdoMet</note>
    </ligand>
</feature>
<keyword evidence="11" id="KW-1185">Reference proteome</keyword>
<feature type="domain" description="Radical SAM core" evidence="9">
    <location>
        <begin position="26"/>
        <end position="246"/>
    </location>
</feature>
<comment type="caution">
    <text evidence="10">The sequence shown here is derived from an EMBL/GenBank/DDBJ whole genome shotgun (WGS) entry which is preliminary data.</text>
</comment>